<dbReference type="RefSeq" id="XP_007314546.1">
    <property type="nucleotide sequence ID" value="XM_007314484.1"/>
</dbReference>
<dbReference type="EMBL" id="GL945430">
    <property type="protein sequence ID" value="EGO28347.1"/>
    <property type="molecule type" value="Genomic_DNA"/>
</dbReference>
<dbReference type="Proteomes" id="UP000008064">
    <property type="component" value="Unassembled WGS sequence"/>
</dbReference>
<dbReference type="GeneID" id="18817774"/>
<accession>F8NK81</accession>
<gene>
    <name evidence="2" type="ORF">SERLADRAFT_458739</name>
</gene>
<organism evidence="3">
    <name type="scientific">Serpula lacrymans var. lacrymans (strain S7.9)</name>
    <name type="common">Dry rot fungus</name>
    <dbReference type="NCBI Taxonomy" id="578457"/>
    <lineage>
        <taxon>Eukaryota</taxon>
        <taxon>Fungi</taxon>
        <taxon>Dikarya</taxon>
        <taxon>Basidiomycota</taxon>
        <taxon>Agaricomycotina</taxon>
        <taxon>Agaricomycetes</taxon>
        <taxon>Agaricomycetidae</taxon>
        <taxon>Boletales</taxon>
        <taxon>Coniophorineae</taxon>
        <taxon>Serpulaceae</taxon>
        <taxon>Serpula</taxon>
    </lineage>
</organism>
<reference evidence="3" key="1">
    <citation type="journal article" date="2011" name="Science">
        <title>The plant cell wall-decomposing machinery underlies the functional diversity of forest fungi.</title>
        <authorList>
            <person name="Eastwood D.C."/>
            <person name="Floudas D."/>
            <person name="Binder M."/>
            <person name="Majcherczyk A."/>
            <person name="Schneider P."/>
            <person name="Aerts A."/>
            <person name="Asiegbu F.O."/>
            <person name="Baker S.E."/>
            <person name="Barry K."/>
            <person name="Bendiksby M."/>
            <person name="Blumentritt M."/>
            <person name="Coutinho P.M."/>
            <person name="Cullen D."/>
            <person name="de Vries R.P."/>
            <person name="Gathman A."/>
            <person name="Goodell B."/>
            <person name="Henrissat B."/>
            <person name="Ihrmark K."/>
            <person name="Kauserud H."/>
            <person name="Kohler A."/>
            <person name="LaButti K."/>
            <person name="Lapidus A."/>
            <person name="Lavin J.L."/>
            <person name="Lee Y.-H."/>
            <person name="Lindquist E."/>
            <person name="Lilly W."/>
            <person name="Lucas S."/>
            <person name="Morin E."/>
            <person name="Murat C."/>
            <person name="Oguiza J.A."/>
            <person name="Park J."/>
            <person name="Pisabarro A.G."/>
            <person name="Riley R."/>
            <person name="Rosling A."/>
            <person name="Salamov A."/>
            <person name="Schmidt O."/>
            <person name="Schmutz J."/>
            <person name="Skrede I."/>
            <person name="Stenlid J."/>
            <person name="Wiebenga A."/>
            <person name="Xie X."/>
            <person name="Kuees U."/>
            <person name="Hibbett D.S."/>
            <person name="Hoffmeister D."/>
            <person name="Hoegberg N."/>
            <person name="Martin F."/>
            <person name="Grigoriev I.V."/>
            <person name="Watkinson S.C."/>
        </authorList>
    </citation>
    <scope>NUCLEOTIDE SEQUENCE [LARGE SCALE GENOMIC DNA]</scope>
    <source>
        <strain evidence="3">S7.9</strain>
    </source>
</reference>
<proteinExistence type="predicted"/>
<dbReference type="AlphaFoldDB" id="F8NK81"/>
<evidence type="ECO:0000313" key="3">
    <source>
        <dbReference type="Proteomes" id="UP000008064"/>
    </source>
</evidence>
<name>F8NK81_SERL9</name>
<sequence>MPKISSSQTKSNSPPGCQSPCKNSTSTWSSLSPVSSPHGTLRGKSIIAPPAIPLQVGADGASVENLMDFAEAVENECSIEQLFIERRARWSHLEAKLFSTQLPGASRRCSKVTTLVQELGMEISIPRDLFLQNFVKAS</sequence>
<feature type="region of interest" description="Disordered" evidence="1">
    <location>
        <begin position="1"/>
        <end position="42"/>
    </location>
</feature>
<dbReference type="HOGENOM" id="CLU_1856517_0_0_1"/>
<feature type="compositionally biased region" description="Low complexity" evidence="1">
    <location>
        <begin position="24"/>
        <end position="37"/>
    </location>
</feature>
<protein>
    <submittedName>
        <fullName evidence="2">Uncharacterized protein</fullName>
    </submittedName>
</protein>
<evidence type="ECO:0000313" key="2">
    <source>
        <dbReference type="EMBL" id="EGO28347.1"/>
    </source>
</evidence>
<feature type="compositionally biased region" description="Polar residues" evidence="1">
    <location>
        <begin position="1"/>
        <end position="23"/>
    </location>
</feature>
<dbReference type="KEGG" id="sla:SERLADRAFT_458739"/>
<evidence type="ECO:0000256" key="1">
    <source>
        <dbReference type="SAM" id="MobiDB-lite"/>
    </source>
</evidence>